<evidence type="ECO:0000313" key="1">
    <source>
        <dbReference type="EMBL" id="KAF1971898.1"/>
    </source>
</evidence>
<keyword evidence="2" id="KW-1185">Reference proteome</keyword>
<dbReference type="EMBL" id="ML976690">
    <property type="protein sequence ID" value="KAF1971898.1"/>
    <property type="molecule type" value="Genomic_DNA"/>
</dbReference>
<evidence type="ECO:0000313" key="2">
    <source>
        <dbReference type="Proteomes" id="UP000800036"/>
    </source>
</evidence>
<sequence length="159" mass="17603">MITLSTPIDADTSQETALNTVSKNCGSEATSTTCPRTCSAQARANRSSETLKEMFRCIEPTLCTHMSPENRTHRPSAALDRIPHPPLPPYHNPVTALKTQLFRRAIPLTDCVMRPIPPSKSDTRDEDGNVVKTAAKLHSITLNKWQLRRSTGRNNLLGK</sequence>
<protein>
    <submittedName>
        <fullName evidence="1">Uncharacterized protein</fullName>
    </submittedName>
</protein>
<dbReference type="Proteomes" id="UP000800036">
    <property type="component" value="Unassembled WGS sequence"/>
</dbReference>
<dbReference type="AlphaFoldDB" id="A0A6A5V4W1"/>
<proteinExistence type="predicted"/>
<reference evidence="1" key="1">
    <citation type="journal article" date="2020" name="Stud. Mycol.">
        <title>101 Dothideomycetes genomes: a test case for predicting lifestyles and emergence of pathogens.</title>
        <authorList>
            <person name="Haridas S."/>
            <person name="Albert R."/>
            <person name="Binder M."/>
            <person name="Bloem J."/>
            <person name="Labutti K."/>
            <person name="Salamov A."/>
            <person name="Andreopoulos B."/>
            <person name="Baker S."/>
            <person name="Barry K."/>
            <person name="Bills G."/>
            <person name="Bluhm B."/>
            <person name="Cannon C."/>
            <person name="Castanera R."/>
            <person name="Culley D."/>
            <person name="Daum C."/>
            <person name="Ezra D."/>
            <person name="Gonzalez J."/>
            <person name="Henrissat B."/>
            <person name="Kuo A."/>
            <person name="Liang C."/>
            <person name="Lipzen A."/>
            <person name="Lutzoni F."/>
            <person name="Magnuson J."/>
            <person name="Mondo S."/>
            <person name="Nolan M."/>
            <person name="Ohm R."/>
            <person name="Pangilinan J."/>
            <person name="Park H.-J."/>
            <person name="Ramirez L."/>
            <person name="Alfaro M."/>
            <person name="Sun H."/>
            <person name="Tritt A."/>
            <person name="Yoshinaga Y."/>
            <person name="Zwiers L.-H."/>
            <person name="Turgeon B."/>
            <person name="Goodwin S."/>
            <person name="Spatafora J."/>
            <person name="Crous P."/>
            <person name="Grigoriev I."/>
        </authorList>
    </citation>
    <scope>NUCLEOTIDE SEQUENCE</scope>
    <source>
        <strain evidence="1">CBS 107.79</strain>
    </source>
</reference>
<accession>A0A6A5V4W1</accession>
<gene>
    <name evidence="1" type="ORF">BU23DRAFT_167385</name>
</gene>
<organism evidence="1 2">
    <name type="scientific">Bimuria novae-zelandiae CBS 107.79</name>
    <dbReference type="NCBI Taxonomy" id="1447943"/>
    <lineage>
        <taxon>Eukaryota</taxon>
        <taxon>Fungi</taxon>
        <taxon>Dikarya</taxon>
        <taxon>Ascomycota</taxon>
        <taxon>Pezizomycotina</taxon>
        <taxon>Dothideomycetes</taxon>
        <taxon>Pleosporomycetidae</taxon>
        <taxon>Pleosporales</taxon>
        <taxon>Massarineae</taxon>
        <taxon>Didymosphaeriaceae</taxon>
        <taxon>Bimuria</taxon>
    </lineage>
</organism>
<name>A0A6A5V4W1_9PLEO</name>